<name>U4UFW5_DENPD</name>
<evidence type="ECO:0000256" key="1">
    <source>
        <dbReference type="ARBA" id="ARBA00005562"/>
    </source>
</evidence>
<dbReference type="SUPFAM" id="SSF46785">
    <property type="entry name" value="Winged helix' DNA-binding domain"/>
    <property type="match status" value="1"/>
</dbReference>
<keyword evidence="3" id="KW-0539">Nucleus</keyword>
<dbReference type="GO" id="GO:0000981">
    <property type="term" value="F:DNA-binding transcription factor activity, RNA polymerase II-specific"/>
    <property type="evidence" value="ECO:0007669"/>
    <property type="project" value="TreeGrafter"/>
</dbReference>
<comment type="subcellular location">
    <subcellularLocation>
        <location evidence="3">Nucleus</location>
    </subcellularLocation>
</comment>
<dbReference type="InterPro" id="IPR036388">
    <property type="entry name" value="WH-like_DNA-bd_sf"/>
</dbReference>
<reference evidence="6 7" key="1">
    <citation type="journal article" date="2013" name="Genome Biol.">
        <title>Draft genome of the mountain pine beetle, Dendroctonus ponderosae Hopkins, a major forest pest.</title>
        <authorList>
            <person name="Keeling C.I."/>
            <person name="Yuen M.M."/>
            <person name="Liao N.Y."/>
            <person name="Docking T.R."/>
            <person name="Chan S.K."/>
            <person name="Taylor G.A."/>
            <person name="Palmquist D.L."/>
            <person name="Jackman S.D."/>
            <person name="Nguyen A."/>
            <person name="Li M."/>
            <person name="Henderson H."/>
            <person name="Janes J.K."/>
            <person name="Zhao Y."/>
            <person name="Pandoh P."/>
            <person name="Moore R."/>
            <person name="Sperling F.A."/>
            <person name="Huber D.P."/>
            <person name="Birol I."/>
            <person name="Jones S.J."/>
            <person name="Bohlmann J."/>
        </authorList>
    </citation>
    <scope>NUCLEOTIDE SEQUENCE</scope>
</reference>
<dbReference type="InterPro" id="IPR036390">
    <property type="entry name" value="WH_DNA-bd_sf"/>
</dbReference>
<dbReference type="Pfam" id="PF00178">
    <property type="entry name" value="Ets"/>
    <property type="match status" value="1"/>
</dbReference>
<feature type="compositionally biased region" description="Polar residues" evidence="4">
    <location>
        <begin position="294"/>
        <end position="319"/>
    </location>
</feature>
<feature type="domain" description="ETS" evidence="5">
    <location>
        <begin position="460"/>
        <end position="543"/>
    </location>
</feature>
<dbReference type="InterPro" id="IPR000418">
    <property type="entry name" value="Ets_dom"/>
</dbReference>
<dbReference type="GO" id="GO:0043565">
    <property type="term" value="F:sequence-specific DNA binding"/>
    <property type="evidence" value="ECO:0007669"/>
    <property type="project" value="InterPro"/>
</dbReference>
<comment type="similarity">
    <text evidence="1 3">Belongs to the ETS family.</text>
</comment>
<evidence type="ECO:0000313" key="6">
    <source>
        <dbReference type="EMBL" id="ERL91263.1"/>
    </source>
</evidence>
<feature type="region of interest" description="Disordered" evidence="4">
    <location>
        <begin position="276"/>
        <end position="350"/>
    </location>
</feature>
<dbReference type="GO" id="GO:0030154">
    <property type="term" value="P:cell differentiation"/>
    <property type="evidence" value="ECO:0007669"/>
    <property type="project" value="TreeGrafter"/>
</dbReference>
<dbReference type="PRINTS" id="PR00454">
    <property type="entry name" value="ETSDOMAIN"/>
</dbReference>
<dbReference type="SMART" id="SM00413">
    <property type="entry name" value="ETS"/>
    <property type="match status" value="1"/>
</dbReference>
<protein>
    <recommendedName>
        <fullName evidence="5">ETS domain-containing protein</fullName>
    </recommendedName>
</protein>
<dbReference type="InterPro" id="IPR046328">
    <property type="entry name" value="ETS_fam"/>
</dbReference>
<dbReference type="OrthoDB" id="6408625at2759"/>
<proteinExistence type="inferred from homology"/>
<evidence type="ECO:0000256" key="4">
    <source>
        <dbReference type="SAM" id="MobiDB-lite"/>
    </source>
</evidence>
<dbReference type="PROSITE" id="PS50061">
    <property type="entry name" value="ETS_DOMAIN_3"/>
    <property type="match status" value="1"/>
</dbReference>
<evidence type="ECO:0000256" key="2">
    <source>
        <dbReference type="ARBA" id="ARBA00023125"/>
    </source>
</evidence>
<keyword evidence="2 3" id="KW-0238">DNA-binding</keyword>
<evidence type="ECO:0000259" key="5">
    <source>
        <dbReference type="PROSITE" id="PS50061"/>
    </source>
</evidence>
<evidence type="ECO:0000256" key="3">
    <source>
        <dbReference type="RuleBase" id="RU004019"/>
    </source>
</evidence>
<dbReference type="Gene3D" id="1.10.10.10">
    <property type="entry name" value="Winged helix-like DNA-binding domain superfamily/Winged helix DNA-binding domain"/>
    <property type="match status" value="1"/>
</dbReference>
<accession>U4UFW5</accession>
<sequence length="577" mass="65421">MQRACQSGICIQEMGKTKEAEDWAPEGVGGRINFTIATKTQQSIGSHARYKCRAGDSGNSKMCDCNESPFAKLRESWSRHFTLTTKGQGQCSHSEPPLNCPTKGKFGVAYIIETPTRKCRPCGWEVEFNDTPSQIDTNCKKMMQWITCPPLGDYPNCCCSSTPKETLRAVRQMCCKCAREKQDSSGDCCCRKPVEKKCCCSKQPEHRCCRAKQGQQVYLESKIQCRHCRAHSNAKPRPCQPLDNEEQCCCNKTTTSPKCCDSDSQSSLEDCCCRKKQPKKKCPCNKAPRRGQKQKATTTTVPQVKDVGQQSKNSHSPLSEQPKPRATPRSPYTISLPKEPKKGPDKEETFHEELARRVKELEEVETLKQLEEIPVNVTDYENPMEEKISEETIAVKHKCGVYALTRNLVEGKIQKHETVTFGHLAGLQRAVWFEKCDFGKVKDGHINSVKLTTDFGTLGLILWNFLQNLLNEPWKQYCDVIRWLDEDQGVFKIVDAPTLARLWGNTKNIPNMSYEKMSRSMRNYYKSNKMRKVPGQTKVYQFIFSQKNPPHVATDKPSRSSYCPKQVERNAGTGGIF</sequence>
<evidence type="ECO:0000313" key="7">
    <source>
        <dbReference type="Proteomes" id="UP000030742"/>
    </source>
</evidence>
<dbReference type="GO" id="GO:0005634">
    <property type="term" value="C:nucleus"/>
    <property type="evidence" value="ECO:0007669"/>
    <property type="project" value="UniProtKB-SubCell"/>
</dbReference>
<feature type="compositionally biased region" description="Basic and acidic residues" evidence="4">
    <location>
        <begin position="338"/>
        <end position="350"/>
    </location>
</feature>
<dbReference type="Proteomes" id="UP000030742">
    <property type="component" value="Unassembled WGS sequence"/>
</dbReference>
<dbReference type="AlphaFoldDB" id="U4UFW5"/>
<dbReference type="PANTHER" id="PTHR11849">
    <property type="entry name" value="ETS"/>
    <property type="match status" value="1"/>
</dbReference>
<organism evidence="6 7">
    <name type="scientific">Dendroctonus ponderosae</name>
    <name type="common">Mountain pine beetle</name>
    <dbReference type="NCBI Taxonomy" id="77166"/>
    <lineage>
        <taxon>Eukaryota</taxon>
        <taxon>Metazoa</taxon>
        <taxon>Ecdysozoa</taxon>
        <taxon>Arthropoda</taxon>
        <taxon>Hexapoda</taxon>
        <taxon>Insecta</taxon>
        <taxon>Pterygota</taxon>
        <taxon>Neoptera</taxon>
        <taxon>Endopterygota</taxon>
        <taxon>Coleoptera</taxon>
        <taxon>Polyphaga</taxon>
        <taxon>Cucujiformia</taxon>
        <taxon>Curculionidae</taxon>
        <taxon>Scolytinae</taxon>
        <taxon>Dendroctonus</taxon>
    </lineage>
</organism>
<feature type="compositionally biased region" description="Basic residues" evidence="4">
    <location>
        <begin position="276"/>
        <end position="293"/>
    </location>
</feature>
<dbReference type="EMBL" id="KB632278">
    <property type="protein sequence ID" value="ERL91263.1"/>
    <property type="molecule type" value="Genomic_DNA"/>
</dbReference>
<gene>
    <name evidence="6" type="ORF">D910_08597</name>
</gene>